<sequence>MTSKTYPDRPKLKRISVLRMSWTLPVVLGLLTSGCSMLGPRSIRSDRFNYNQAGAQSAKEQLLLNIVRLRYGEPLYFLDVASVLSQYTLEADASLSGWENNLRVWKSPALRGYYGIRSDPSKMDEWGVNLKYINRPTITYTPLQGEEFANRVMAPIPPLTLIYLSQSGWGIDRLFGCCVQRVNGIRNAAVREEA</sequence>
<organism evidence="2">
    <name type="scientific">marine sediment metagenome</name>
    <dbReference type="NCBI Taxonomy" id="412755"/>
    <lineage>
        <taxon>unclassified sequences</taxon>
        <taxon>metagenomes</taxon>
        <taxon>ecological metagenomes</taxon>
    </lineage>
</organism>
<reference evidence="2" key="1">
    <citation type="journal article" date="2014" name="Front. Microbiol.">
        <title>High frequency of phylogenetically diverse reductive dehalogenase-homologous genes in deep subseafloor sedimentary metagenomes.</title>
        <authorList>
            <person name="Kawai M."/>
            <person name="Futagami T."/>
            <person name="Toyoda A."/>
            <person name="Takaki Y."/>
            <person name="Nishi S."/>
            <person name="Hori S."/>
            <person name="Arai W."/>
            <person name="Tsubouchi T."/>
            <person name="Morono Y."/>
            <person name="Uchiyama I."/>
            <person name="Ito T."/>
            <person name="Fujiyama A."/>
            <person name="Inagaki F."/>
            <person name="Takami H."/>
        </authorList>
    </citation>
    <scope>NUCLEOTIDE SEQUENCE</scope>
    <source>
        <strain evidence="2">Expedition CK06-06</strain>
    </source>
</reference>
<protein>
    <recommendedName>
        <fullName evidence="3">Lipoprotein</fullName>
    </recommendedName>
</protein>
<keyword evidence="1" id="KW-1133">Transmembrane helix</keyword>
<keyword evidence="1" id="KW-0472">Membrane</keyword>
<name>X0WL55_9ZZZZ</name>
<comment type="caution">
    <text evidence="2">The sequence shown here is derived from an EMBL/GenBank/DDBJ whole genome shotgun (WGS) entry which is preliminary data.</text>
</comment>
<feature type="transmembrane region" description="Helical" evidence="1">
    <location>
        <begin position="20"/>
        <end position="39"/>
    </location>
</feature>
<dbReference type="AlphaFoldDB" id="X0WL55"/>
<proteinExistence type="predicted"/>
<dbReference type="EMBL" id="BARS01038667">
    <property type="protein sequence ID" value="GAG25233.1"/>
    <property type="molecule type" value="Genomic_DNA"/>
</dbReference>
<keyword evidence="1" id="KW-0812">Transmembrane</keyword>
<evidence type="ECO:0000256" key="1">
    <source>
        <dbReference type="SAM" id="Phobius"/>
    </source>
</evidence>
<gene>
    <name evidence="2" type="ORF">S01H1_59144</name>
</gene>
<dbReference type="PROSITE" id="PS51257">
    <property type="entry name" value="PROKAR_LIPOPROTEIN"/>
    <property type="match status" value="1"/>
</dbReference>
<evidence type="ECO:0000313" key="2">
    <source>
        <dbReference type="EMBL" id="GAG25233.1"/>
    </source>
</evidence>
<accession>X0WL55</accession>
<evidence type="ECO:0008006" key="3">
    <source>
        <dbReference type="Google" id="ProtNLM"/>
    </source>
</evidence>
<feature type="non-terminal residue" evidence="2">
    <location>
        <position position="194"/>
    </location>
</feature>